<accession>A0AB38UER7</accession>
<reference evidence="4" key="1">
    <citation type="submission" date="2021-06" db="EMBL/GenBank/DDBJ databases">
        <title>Interrogation of the integrated mobile genetic elements in gut-associated Bacteroides with a consensus prediction approach.</title>
        <authorList>
            <person name="Campbell D.E."/>
            <person name="Leigh J.R."/>
            <person name="Kim T."/>
            <person name="England W."/>
            <person name="Whitaker R.J."/>
            <person name="Degnan P.H."/>
        </authorList>
    </citation>
    <scope>NUCLEOTIDE SEQUENCE</scope>
    <source>
        <strain evidence="4">VPI-3443</strain>
    </source>
</reference>
<evidence type="ECO:0000256" key="1">
    <source>
        <dbReference type="ARBA" id="ARBA00022679"/>
    </source>
</evidence>
<evidence type="ECO:0000313" key="5">
    <source>
        <dbReference type="Proteomes" id="UP001162960"/>
    </source>
</evidence>
<dbReference type="AlphaFoldDB" id="A0AB38UER7"/>
<evidence type="ECO:0000259" key="2">
    <source>
        <dbReference type="Pfam" id="PF00534"/>
    </source>
</evidence>
<dbReference type="Pfam" id="PF00534">
    <property type="entry name" value="Glycos_transf_1"/>
    <property type="match status" value="1"/>
</dbReference>
<keyword evidence="1" id="KW-0808">Transferase</keyword>
<dbReference type="Gene3D" id="3.40.50.2000">
    <property type="entry name" value="Glycogen Phosphorylase B"/>
    <property type="match status" value="2"/>
</dbReference>
<feature type="domain" description="Glycosyltransferase subfamily 4-like N-terminal" evidence="3">
    <location>
        <begin position="21"/>
        <end position="176"/>
    </location>
</feature>
<dbReference type="GO" id="GO:0016757">
    <property type="term" value="F:glycosyltransferase activity"/>
    <property type="evidence" value="ECO:0007669"/>
    <property type="project" value="InterPro"/>
</dbReference>
<name>A0AB38UER7_BACT4</name>
<dbReference type="SUPFAM" id="SSF53756">
    <property type="entry name" value="UDP-Glycosyltransferase/glycogen phosphorylase"/>
    <property type="match status" value="1"/>
</dbReference>
<dbReference type="InterPro" id="IPR028098">
    <property type="entry name" value="Glyco_trans_4-like_N"/>
</dbReference>
<organism evidence="4 5">
    <name type="scientific">Bacteroides thetaiotaomicron</name>
    <dbReference type="NCBI Taxonomy" id="818"/>
    <lineage>
        <taxon>Bacteria</taxon>
        <taxon>Pseudomonadati</taxon>
        <taxon>Bacteroidota</taxon>
        <taxon>Bacteroidia</taxon>
        <taxon>Bacteroidales</taxon>
        <taxon>Bacteroidaceae</taxon>
        <taxon>Bacteroides</taxon>
    </lineage>
</organism>
<dbReference type="PANTHER" id="PTHR46401:SF2">
    <property type="entry name" value="GLYCOSYLTRANSFERASE WBBK-RELATED"/>
    <property type="match status" value="1"/>
</dbReference>
<evidence type="ECO:0000259" key="3">
    <source>
        <dbReference type="Pfam" id="PF13439"/>
    </source>
</evidence>
<dbReference type="InterPro" id="IPR001296">
    <property type="entry name" value="Glyco_trans_1"/>
</dbReference>
<sequence length="366" mass="41077">MINVIYLVTRLMGNDGPISQAYNLATGFKAIKDVNFQIVCISNELTNRTVEKKFLDAGIKVVRMYHKGTDVIGCVKHLKAYIKENNIHIVHSSGVRPDMINALLGNCVKHITTVRSEPLRVGEKMNVFIGWSMAKLMLWSMRRMDKVIACSESLADVIRKTHKMDCVAVQNAVDIDLFKAVDADEKMAIRNRLSLPTDKKVILYLGSLIPRKNINYLVRAYKKATTDCLLVLIGDYNGAFENIYKKENDEKVLFLGQKAPLEYLQCADYTISASLSEGLPNSTLESLACGVPMILSDIDPHKEIMRVGDFGVMFNAGKDENLQTALDEIAKKNHTELVNNCVEAANGRFSKYQLAKNYLKEYNAVK</sequence>
<gene>
    <name evidence="4" type="ORF">KQP74_01480</name>
</gene>
<dbReference type="RefSeq" id="WP_129655577.1">
    <property type="nucleotide sequence ID" value="NZ_CP083685.1"/>
</dbReference>
<evidence type="ECO:0000313" key="4">
    <source>
        <dbReference type="EMBL" id="UYU91333.1"/>
    </source>
</evidence>
<dbReference type="Pfam" id="PF13439">
    <property type="entry name" value="Glyco_transf_4"/>
    <property type="match status" value="1"/>
</dbReference>
<dbReference type="CDD" id="cd03801">
    <property type="entry name" value="GT4_PimA-like"/>
    <property type="match status" value="1"/>
</dbReference>
<dbReference type="Proteomes" id="UP001162960">
    <property type="component" value="Chromosome"/>
</dbReference>
<protein>
    <submittedName>
        <fullName evidence="4">Glycosyltransferase family 4 protein</fullName>
    </submittedName>
</protein>
<dbReference type="PANTHER" id="PTHR46401">
    <property type="entry name" value="GLYCOSYLTRANSFERASE WBBK-RELATED"/>
    <property type="match status" value="1"/>
</dbReference>
<feature type="domain" description="Glycosyl transferase family 1" evidence="2">
    <location>
        <begin position="188"/>
        <end position="345"/>
    </location>
</feature>
<proteinExistence type="predicted"/>
<dbReference type="EMBL" id="CP083685">
    <property type="protein sequence ID" value="UYU91333.1"/>
    <property type="molecule type" value="Genomic_DNA"/>
</dbReference>